<comment type="similarity">
    <text evidence="6">Belongs to the ABC-4 integral membrane protein family.</text>
</comment>
<gene>
    <name evidence="9" type="ORF">SAMN06296429_11041</name>
</gene>
<dbReference type="InterPro" id="IPR003838">
    <property type="entry name" value="ABC3_permease_C"/>
</dbReference>
<evidence type="ECO:0000313" key="9">
    <source>
        <dbReference type="EMBL" id="SMC80263.1"/>
    </source>
</evidence>
<dbReference type="Proteomes" id="UP000192634">
    <property type="component" value="Unassembled WGS sequence"/>
</dbReference>
<feature type="transmembrane region" description="Helical" evidence="7">
    <location>
        <begin position="790"/>
        <end position="808"/>
    </location>
</feature>
<dbReference type="PANTHER" id="PTHR30572:SF4">
    <property type="entry name" value="ABC TRANSPORTER PERMEASE YTRF"/>
    <property type="match status" value="1"/>
</dbReference>
<comment type="subcellular location">
    <subcellularLocation>
        <location evidence="1">Cell membrane</location>
        <topology evidence="1">Multi-pass membrane protein</topology>
    </subcellularLocation>
</comment>
<sequence>MSDVLQLTLASLRHQSRRFLAPGLAVVLGVAFIAATLVLTGTLQSSMRTSVAGHYAPYASVVTPKGDDADSPSLPAGIVDEVSEVDGVTSVDAVRESWTMASTPAGQRGALVTTGTSTHAPGVVEGRAARASDEVTLSTATASSFGSRVGDEVTFASGDDGSPVRAEVVGIVDVADHPVYGSGTPVVFTTAAGVTDLTGLTGWTEIDVRGGDEAATTRALRDALPLDADVASTTEASDDLVSRVTGGTDVLGVLLTAFAAIALFVSAIVIGNTFGILLARRARETALLRAVGSTRGQVVRSALVEALVVGLVFSAVGVLAGIGLASALVAAGNAWASNYFPTLVLDVPAKAVLLPVLAGVVVVVCAALRPVLRSSRVAPLAALRPDAAITARSRAGRLRVASGVVLIVLGGGALAAAAASHQVLPGVLGGFLSFAGVLLVGSVLVPWLVRLVGSVAARPFGPAGRLAVDNAVRNPARAAGTTAALLVGVTLVSMTAVGAATAKSALTEVIDAQYAVDVVVQGDDVTDAQTSRLAGVEGVAGDAAVETTTVRVTGAGERRDVQVAALPPGIDDVVRDPSAVTHPATDEVVLSEEQALEAGIASGDEVTVSGPRGRAELTVAVGQGMGAGWLVDPTVLRELDDSPTTGAVFLRLADDADVDRTVEGVQQVATQIEGSEVGGGAQVRQTHTETLDLALAIVLALLAISVVIAVVGIANTLSLSVIERTRESALLRALGLTRGQLRRMLAVEAVLLAVVGTLLGAVLGAGYAWVGVTALLGEFTDAPLVLPWSQLLAVGAGAVIAGLLASVLPARRAARVAPAAALAAD</sequence>
<accession>A0A1W2C542</accession>
<organism evidence="9 10">
    <name type="scientific">Janibacter indicus</name>
    <dbReference type="NCBI Taxonomy" id="857417"/>
    <lineage>
        <taxon>Bacteria</taxon>
        <taxon>Bacillati</taxon>
        <taxon>Actinomycetota</taxon>
        <taxon>Actinomycetes</taxon>
        <taxon>Micrococcales</taxon>
        <taxon>Intrasporangiaceae</taxon>
        <taxon>Janibacter</taxon>
    </lineage>
</organism>
<keyword evidence="5 7" id="KW-0472">Membrane</keyword>
<dbReference type="EMBL" id="FWXN01000010">
    <property type="protein sequence ID" value="SMC80263.1"/>
    <property type="molecule type" value="Genomic_DNA"/>
</dbReference>
<feature type="transmembrane region" description="Helical" evidence="7">
    <location>
        <begin position="426"/>
        <end position="449"/>
    </location>
</feature>
<feature type="domain" description="ABC3 transporter permease C-terminal" evidence="8">
    <location>
        <begin position="257"/>
        <end position="377"/>
    </location>
</feature>
<feature type="transmembrane region" description="Helical" evidence="7">
    <location>
        <begin position="351"/>
        <end position="372"/>
    </location>
</feature>
<evidence type="ECO:0000256" key="6">
    <source>
        <dbReference type="ARBA" id="ARBA00038076"/>
    </source>
</evidence>
<feature type="domain" description="ABC3 transporter permease C-terminal" evidence="8">
    <location>
        <begin position="701"/>
        <end position="816"/>
    </location>
</feature>
<feature type="transmembrane region" description="Helical" evidence="7">
    <location>
        <begin position="303"/>
        <end position="331"/>
    </location>
</feature>
<evidence type="ECO:0000313" key="10">
    <source>
        <dbReference type="Proteomes" id="UP000192634"/>
    </source>
</evidence>
<feature type="transmembrane region" description="Helical" evidence="7">
    <location>
        <begin position="19"/>
        <end position="39"/>
    </location>
</feature>
<reference evidence="9 10" key="1">
    <citation type="submission" date="2017-04" db="EMBL/GenBank/DDBJ databases">
        <authorList>
            <person name="Afonso C.L."/>
            <person name="Miller P.J."/>
            <person name="Scott M.A."/>
            <person name="Spackman E."/>
            <person name="Goraichik I."/>
            <person name="Dimitrov K.M."/>
            <person name="Suarez D.L."/>
            <person name="Swayne D.E."/>
        </authorList>
    </citation>
    <scope>NUCLEOTIDE SEQUENCE [LARGE SCALE GENOMIC DNA]</scope>
    <source>
        <strain evidence="9 10">CGMCC 1.12511</strain>
    </source>
</reference>
<dbReference type="InterPro" id="IPR009010">
    <property type="entry name" value="Asp_de-COase-like_dom_sf"/>
</dbReference>
<evidence type="ECO:0000256" key="5">
    <source>
        <dbReference type="ARBA" id="ARBA00023136"/>
    </source>
</evidence>
<evidence type="ECO:0000259" key="8">
    <source>
        <dbReference type="Pfam" id="PF02687"/>
    </source>
</evidence>
<protein>
    <submittedName>
        <fullName evidence="9">Putative ABC transport system permease protein</fullName>
    </submittedName>
</protein>
<evidence type="ECO:0000256" key="4">
    <source>
        <dbReference type="ARBA" id="ARBA00022989"/>
    </source>
</evidence>
<dbReference type="GO" id="GO:0022857">
    <property type="term" value="F:transmembrane transporter activity"/>
    <property type="evidence" value="ECO:0007669"/>
    <property type="project" value="TreeGrafter"/>
</dbReference>
<dbReference type="OrthoDB" id="9780560at2"/>
<feature type="transmembrane region" description="Helical" evidence="7">
    <location>
        <begin position="400"/>
        <end position="420"/>
    </location>
</feature>
<keyword evidence="3 7" id="KW-0812">Transmembrane</keyword>
<feature type="transmembrane region" description="Helical" evidence="7">
    <location>
        <begin position="250"/>
        <end position="279"/>
    </location>
</feature>
<dbReference type="InterPro" id="IPR050250">
    <property type="entry name" value="Macrolide_Exporter_MacB"/>
</dbReference>
<name>A0A1W2C542_9MICO</name>
<dbReference type="RefSeq" id="WP_084451892.1">
    <property type="nucleotide sequence ID" value="NZ_CBDRLL010000007.1"/>
</dbReference>
<keyword evidence="4 7" id="KW-1133">Transmembrane helix</keyword>
<dbReference type="AlphaFoldDB" id="A0A1W2C542"/>
<feature type="transmembrane region" description="Helical" evidence="7">
    <location>
        <begin position="743"/>
        <end position="770"/>
    </location>
</feature>
<evidence type="ECO:0000256" key="3">
    <source>
        <dbReference type="ARBA" id="ARBA00022692"/>
    </source>
</evidence>
<dbReference type="GO" id="GO:0005886">
    <property type="term" value="C:plasma membrane"/>
    <property type="evidence" value="ECO:0007669"/>
    <property type="project" value="UniProtKB-SubCell"/>
</dbReference>
<dbReference type="SUPFAM" id="SSF50692">
    <property type="entry name" value="ADC-like"/>
    <property type="match status" value="1"/>
</dbReference>
<evidence type="ECO:0000256" key="2">
    <source>
        <dbReference type="ARBA" id="ARBA00022475"/>
    </source>
</evidence>
<keyword evidence="2" id="KW-1003">Cell membrane</keyword>
<dbReference type="PANTHER" id="PTHR30572">
    <property type="entry name" value="MEMBRANE COMPONENT OF TRANSPORTER-RELATED"/>
    <property type="match status" value="1"/>
</dbReference>
<evidence type="ECO:0000256" key="7">
    <source>
        <dbReference type="SAM" id="Phobius"/>
    </source>
</evidence>
<feature type="transmembrane region" description="Helical" evidence="7">
    <location>
        <begin position="483"/>
        <end position="502"/>
    </location>
</feature>
<proteinExistence type="inferred from homology"/>
<feature type="transmembrane region" description="Helical" evidence="7">
    <location>
        <begin position="693"/>
        <end position="722"/>
    </location>
</feature>
<dbReference type="Pfam" id="PF02687">
    <property type="entry name" value="FtsX"/>
    <property type="match status" value="2"/>
</dbReference>
<evidence type="ECO:0000256" key="1">
    <source>
        <dbReference type="ARBA" id="ARBA00004651"/>
    </source>
</evidence>